<organism evidence="3 4">
    <name type="scientific">Virgibacillus sediminis</name>
    <dbReference type="NCBI Taxonomy" id="202260"/>
    <lineage>
        <taxon>Bacteria</taxon>
        <taxon>Bacillati</taxon>
        <taxon>Bacillota</taxon>
        <taxon>Bacilli</taxon>
        <taxon>Bacillales</taxon>
        <taxon>Bacillaceae</taxon>
        <taxon>Virgibacillus</taxon>
    </lineage>
</organism>
<feature type="transmembrane region" description="Helical" evidence="1">
    <location>
        <begin position="37"/>
        <end position="56"/>
    </location>
</feature>
<dbReference type="Pfam" id="PF14145">
    <property type="entry name" value="YrhK"/>
    <property type="match status" value="1"/>
</dbReference>
<keyword evidence="1" id="KW-0472">Membrane</keyword>
<evidence type="ECO:0000313" key="4">
    <source>
        <dbReference type="Proteomes" id="UP001595387"/>
    </source>
</evidence>
<dbReference type="InterPro" id="IPR025424">
    <property type="entry name" value="YrhK_domain"/>
</dbReference>
<keyword evidence="1" id="KW-1133">Transmembrane helix</keyword>
<feature type="domain" description="YrhK" evidence="2">
    <location>
        <begin position="31"/>
        <end position="85"/>
    </location>
</feature>
<evidence type="ECO:0000259" key="2">
    <source>
        <dbReference type="Pfam" id="PF14145"/>
    </source>
</evidence>
<sequence>MLLPKIKTREKDDRYDLEVVQGPFKIYFTEKYATLQLIGDILVGVSFVTGSILNFWDATDLYGNIAYLLGSLSLTIRPILKIIRKTWIYGTKKEETDSEVDK</sequence>
<feature type="transmembrane region" description="Helical" evidence="1">
    <location>
        <begin position="62"/>
        <end position="80"/>
    </location>
</feature>
<name>A0ABV7A242_9BACI</name>
<dbReference type="EMBL" id="JBHRRZ010000002">
    <property type="protein sequence ID" value="MFC2947102.1"/>
    <property type="molecule type" value="Genomic_DNA"/>
</dbReference>
<comment type="caution">
    <text evidence="3">The sequence shown here is derived from an EMBL/GenBank/DDBJ whole genome shotgun (WGS) entry which is preliminary data.</text>
</comment>
<protein>
    <submittedName>
        <fullName evidence="3">YrhK family protein</fullName>
    </submittedName>
</protein>
<keyword evidence="4" id="KW-1185">Reference proteome</keyword>
<gene>
    <name evidence="3" type="ORF">ACFODW_01815</name>
</gene>
<proteinExistence type="predicted"/>
<accession>A0ABV7A242</accession>
<keyword evidence="1" id="KW-0812">Transmembrane</keyword>
<dbReference type="RefSeq" id="WP_390302042.1">
    <property type="nucleotide sequence ID" value="NZ_JBHRRZ010000002.1"/>
</dbReference>
<dbReference type="Proteomes" id="UP001595387">
    <property type="component" value="Unassembled WGS sequence"/>
</dbReference>
<reference evidence="4" key="1">
    <citation type="journal article" date="2019" name="Int. J. Syst. Evol. Microbiol.">
        <title>The Global Catalogue of Microorganisms (GCM) 10K type strain sequencing project: providing services to taxonomists for standard genome sequencing and annotation.</title>
        <authorList>
            <consortium name="The Broad Institute Genomics Platform"/>
            <consortium name="The Broad Institute Genome Sequencing Center for Infectious Disease"/>
            <person name="Wu L."/>
            <person name="Ma J."/>
        </authorList>
    </citation>
    <scope>NUCLEOTIDE SEQUENCE [LARGE SCALE GENOMIC DNA]</scope>
    <source>
        <strain evidence="4">KCTC 13193</strain>
    </source>
</reference>
<evidence type="ECO:0000313" key="3">
    <source>
        <dbReference type="EMBL" id="MFC2947102.1"/>
    </source>
</evidence>
<evidence type="ECO:0000256" key="1">
    <source>
        <dbReference type="SAM" id="Phobius"/>
    </source>
</evidence>